<evidence type="ECO:0000313" key="4">
    <source>
        <dbReference type="Proteomes" id="UP000474630"/>
    </source>
</evidence>
<dbReference type="GO" id="GO:0015562">
    <property type="term" value="F:efflux transmembrane transporter activity"/>
    <property type="evidence" value="ECO:0007669"/>
    <property type="project" value="InterPro"/>
</dbReference>
<dbReference type="PANTHER" id="PTHR30203">
    <property type="entry name" value="OUTER MEMBRANE CATION EFFLUX PROTEIN"/>
    <property type="match status" value="1"/>
</dbReference>
<keyword evidence="2" id="KW-0472">Membrane</keyword>
<organism evidence="3 4">
    <name type="scientific">Draconibacterium halophilum</name>
    <dbReference type="NCBI Taxonomy" id="2706887"/>
    <lineage>
        <taxon>Bacteria</taxon>
        <taxon>Pseudomonadati</taxon>
        <taxon>Bacteroidota</taxon>
        <taxon>Bacteroidia</taxon>
        <taxon>Marinilabiliales</taxon>
        <taxon>Prolixibacteraceae</taxon>
        <taxon>Draconibacterium</taxon>
    </lineage>
</organism>
<dbReference type="NCBIfam" id="TIGR01845">
    <property type="entry name" value="outer_NodT"/>
    <property type="match status" value="1"/>
</dbReference>
<dbReference type="Gene3D" id="2.20.200.10">
    <property type="entry name" value="Outer membrane efflux proteins (OEP)"/>
    <property type="match status" value="1"/>
</dbReference>
<dbReference type="PANTHER" id="PTHR30203:SF33">
    <property type="entry name" value="BLR4455 PROTEIN"/>
    <property type="match status" value="1"/>
</dbReference>
<dbReference type="SUPFAM" id="SSF56954">
    <property type="entry name" value="Outer membrane efflux proteins (OEP)"/>
    <property type="match status" value="1"/>
</dbReference>
<gene>
    <name evidence="3" type="ORF">G0Q07_05190</name>
</gene>
<comment type="subcellular location">
    <subcellularLocation>
        <location evidence="2">Cell membrane</location>
        <topology evidence="2">Lipid-anchor</topology>
    </subcellularLocation>
</comment>
<proteinExistence type="inferred from homology"/>
<name>A0A6C0R9H6_9BACT</name>
<comment type="similarity">
    <text evidence="1 2">Belongs to the outer membrane factor (OMF) (TC 1.B.17) family.</text>
</comment>
<dbReference type="GO" id="GO:0005886">
    <property type="term" value="C:plasma membrane"/>
    <property type="evidence" value="ECO:0007669"/>
    <property type="project" value="UniProtKB-SubCell"/>
</dbReference>
<evidence type="ECO:0000313" key="3">
    <source>
        <dbReference type="EMBL" id="QIA07158.1"/>
    </source>
</evidence>
<dbReference type="EMBL" id="CP048409">
    <property type="protein sequence ID" value="QIA07158.1"/>
    <property type="molecule type" value="Genomic_DNA"/>
</dbReference>
<dbReference type="RefSeq" id="WP_163345087.1">
    <property type="nucleotide sequence ID" value="NZ_CP048409.1"/>
</dbReference>
<dbReference type="InterPro" id="IPR010131">
    <property type="entry name" value="MdtP/NodT-like"/>
</dbReference>
<reference evidence="3 4" key="1">
    <citation type="submission" date="2020-02" db="EMBL/GenBank/DDBJ databases">
        <title>Genome sequencing for Draconibacterium sp. strain M1.</title>
        <authorList>
            <person name="Park S.-J."/>
        </authorList>
    </citation>
    <scope>NUCLEOTIDE SEQUENCE [LARGE SCALE GENOMIC DNA]</scope>
    <source>
        <strain evidence="3 4">M1</strain>
    </source>
</reference>
<dbReference type="KEGG" id="drc:G0Q07_05190"/>
<keyword evidence="2" id="KW-0449">Lipoprotein</keyword>
<dbReference type="AlphaFoldDB" id="A0A6C0R9H6"/>
<protein>
    <submittedName>
        <fullName evidence="3">Efflux transporter outer membrane subunit</fullName>
    </submittedName>
</protein>
<dbReference type="Pfam" id="PF02321">
    <property type="entry name" value="OEP"/>
    <property type="match status" value="2"/>
</dbReference>
<accession>A0A6C0R9H6</accession>
<keyword evidence="2" id="KW-1134">Transmembrane beta strand</keyword>
<evidence type="ECO:0000256" key="1">
    <source>
        <dbReference type="ARBA" id="ARBA00007613"/>
    </source>
</evidence>
<dbReference type="PROSITE" id="PS51257">
    <property type="entry name" value="PROKAR_LIPOPROTEIN"/>
    <property type="match status" value="1"/>
</dbReference>
<dbReference type="InterPro" id="IPR003423">
    <property type="entry name" value="OMP_efflux"/>
</dbReference>
<keyword evidence="4" id="KW-1185">Reference proteome</keyword>
<evidence type="ECO:0000256" key="2">
    <source>
        <dbReference type="RuleBase" id="RU362097"/>
    </source>
</evidence>
<keyword evidence="2" id="KW-0812">Transmembrane</keyword>
<sequence>MKTNSIKNILLIAGISVLFFSCSTTNQYQRSKNLTDGLYGEAKISDSNLSNEDWQNLFNDPILDSLIADGLRNNLDLQAAVQRVVVAESNFYQSKAQLAPSLSGKAGHTYVKNSEATSPNGPDHYNASQITLQSSWEIDFWGKLNNAKKSAYANYLATDAAHKAVQTRLIANMASVYYNLLALDAKLEITKATVKNSAELVETIKALKESGSVTGAAVVQSEAARYAAEVTIPDIEQQIRENENTLCILLGRTPGKVERGKLEDQQAHELLEIGVPAELLDNRPDVMQAEYSVISAYHMTNSAKAYFYPSVTLTANAGLESLELSDLFDPTSFAANVVDGLVQPIFNKRANKTRLEVAKAQQEEALLNFKSTLLNAGAEVNDALSMYDASIQKIELRNKQLDALEKSVDYTKELLVYGSATYTEVLNAQQSLLNAQLSDVNDQVQQLNAVVSLYRTLGGGWK</sequence>
<keyword evidence="2" id="KW-0564">Palmitate</keyword>
<dbReference type="Gene3D" id="1.20.1600.10">
    <property type="entry name" value="Outer membrane efflux proteins (OEP)"/>
    <property type="match status" value="1"/>
</dbReference>
<dbReference type="Proteomes" id="UP000474630">
    <property type="component" value="Chromosome"/>
</dbReference>